<name>A0A8J9UP36_9NEOP</name>
<dbReference type="OrthoDB" id="7474005at2759"/>
<dbReference type="AlphaFoldDB" id="A0A8J9UP36"/>
<dbReference type="Proteomes" id="UP000838878">
    <property type="component" value="Chromosome 11"/>
</dbReference>
<gene>
    <name evidence="1" type="ORF">BINO364_LOCUS3776</name>
</gene>
<evidence type="ECO:0000313" key="2">
    <source>
        <dbReference type="Proteomes" id="UP000838878"/>
    </source>
</evidence>
<reference evidence="1" key="1">
    <citation type="submission" date="2021-12" db="EMBL/GenBank/DDBJ databases">
        <authorList>
            <person name="Martin H S."/>
        </authorList>
    </citation>
    <scope>NUCLEOTIDE SEQUENCE</scope>
</reference>
<evidence type="ECO:0000313" key="1">
    <source>
        <dbReference type="EMBL" id="CAH0717137.1"/>
    </source>
</evidence>
<keyword evidence="2" id="KW-1185">Reference proteome</keyword>
<proteinExistence type="predicted"/>
<sequence>MTGVQTFVPITNECPQRDSNPRLLVQQTKLINAFIQPCYMATPCTQFERIPVIKCVEEPTFRCGELILPPKSIELPNGLGFGPSALPAVAEAYNQRFFVNGGSYYDFSDAYVPVSSPCSCVKLATPTPSEISSLVYPVVL</sequence>
<accession>A0A8J9UP36</accession>
<dbReference type="EMBL" id="OV170231">
    <property type="protein sequence ID" value="CAH0717137.1"/>
    <property type="molecule type" value="Genomic_DNA"/>
</dbReference>
<feature type="non-terminal residue" evidence="1">
    <location>
        <position position="140"/>
    </location>
</feature>
<organism evidence="1 2">
    <name type="scientific">Brenthis ino</name>
    <name type="common">lesser marbled fritillary</name>
    <dbReference type="NCBI Taxonomy" id="405034"/>
    <lineage>
        <taxon>Eukaryota</taxon>
        <taxon>Metazoa</taxon>
        <taxon>Ecdysozoa</taxon>
        <taxon>Arthropoda</taxon>
        <taxon>Hexapoda</taxon>
        <taxon>Insecta</taxon>
        <taxon>Pterygota</taxon>
        <taxon>Neoptera</taxon>
        <taxon>Endopterygota</taxon>
        <taxon>Lepidoptera</taxon>
        <taxon>Glossata</taxon>
        <taxon>Ditrysia</taxon>
        <taxon>Papilionoidea</taxon>
        <taxon>Nymphalidae</taxon>
        <taxon>Heliconiinae</taxon>
        <taxon>Argynnini</taxon>
        <taxon>Brenthis</taxon>
    </lineage>
</organism>
<protein>
    <submittedName>
        <fullName evidence="1">Uncharacterized protein</fullName>
    </submittedName>
</protein>